<dbReference type="GO" id="GO:0003723">
    <property type="term" value="F:RNA binding"/>
    <property type="evidence" value="ECO:0007669"/>
    <property type="project" value="UniProtKB-KW"/>
</dbReference>
<dbReference type="GO" id="GO:0016779">
    <property type="term" value="F:nucleotidyltransferase activity"/>
    <property type="evidence" value="ECO:0007669"/>
    <property type="project" value="InterPro"/>
</dbReference>
<evidence type="ECO:0000313" key="4">
    <source>
        <dbReference type="EMBL" id="KAA5821383.1"/>
    </source>
</evidence>
<reference evidence="4" key="3">
    <citation type="submission" date="2019-09" db="EMBL/GenBank/DDBJ databases">
        <authorList>
            <person name="Zhang D.-C."/>
        </authorList>
    </citation>
    <scope>NUCLEOTIDE SEQUENCE</scope>
    <source>
        <strain evidence="4">RU-4-M-4</strain>
    </source>
</reference>
<dbReference type="Proteomes" id="UP000315145">
    <property type="component" value="Unassembled WGS sequence"/>
</dbReference>
<evidence type="ECO:0000259" key="3">
    <source>
        <dbReference type="Pfam" id="PF01743"/>
    </source>
</evidence>
<evidence type="ECO:0000313" key="5">
    <source>
        <dbReference type="EMBL" id="TSJ72895.1"/>
    </source>
</evidence>
<comment type="caution">
    <text evidence="4">The sequence shown here is derived from an EMBL/GenBank/DDBJ whole genome shotgun (WGS) entry which is preliminary data.</text>
</comment>
<sequence length="268" mass="31327">MLSVIEDKILFKKLFAERFREVLKEHSEFYKFILNLLVHGTAYVVGGFVRDSINNKKSRDLDMIASVSHEQLEGLLKESKLNYSINRMLGIKIKLNNFEVDIWSIDNNWAFRDAVVKRNEDYILDNISDGCFYNYDGLVINIHTNNFRSNHYNDFVNNSQLDIIQKSKSYKSKNPTIEANILRAIYLNETFGVNITPNCMSYLVKMISNVSNNYDLKDRLNLYLNKYEKYKKALSIEDVMDAIGLIKYIHNNRVEGKKNPGQFNIDFD</sequence>
<reference evidence="5 6" key="2">
    <citation type="submission" date="2019-07" db="EMBL/GenBank/DDBJ databases">
        <title>Algibacter marinivivus sp. nov., isolated from the surface of a marine red alga.</title>
        <authorList>
            <person name="Zhong X."/>
            <person name="Xu W."/>
            <person name="Zhang Y."/>
            <person name="Zhang Q."/>
            <person name="Du Z."/>
        </authorList>
    </citation>
    <scope>NUCLEOTIDE SEQUENCE [LARGE SCALE GENOMIC DNA]</scope>
    <source>
        <strain evidence="5 6">RU-4-M-4</strain>
    </source>
</reference>
<dbReference type="AlphaFoldDB" id="A0A5M7AV90"/>
<proteinExistence type="inferred from homology"/>
<evidence type="ECO:0000256" key="2">
    <source>
        <dbReference type="RuleBase" id="RU003953"/>
    </source>
</evidence>
<dbReference type="GO" id="GO:0006396">
    <property type="term" value="P:RNA processing"/>
    <property type="evidence" value="ECO:0007669"/>
    <property type="project" value="InterPro"/>
</dbReference>
<dbReference type="InterPro" id="IPR002646">
    <property type="entry name" value="PolA_pol_head_dom"/>
</dbReference>
<keyword evidence="6" id="KW-1185">Reference proteome</keyword>
<evidence type="ECO:0000313" key="7">
    <source>
        <dbReference type="Proteomes" id="UP000322315"/>
    </source>
</evidence>
<evidence type="ECO:0000313" key="6">
    <source>
        <dbReference type="Proteomes" id="UP000315145"/>
    </source>
</evidence>
<dbReference type="Proteomes" id="UP000322315">
    <property type="component" value="Unassembled WGS sequence"/>
</dbReference>
<evidence type="ECO:0000256" key="1">
    <source>
        <dbReference type="ARBA" id="ARBA00022679"/>
    </source>
</evidence>
<comment type="similarity">
    <text evidence="2">Belongs to the tRNA nucleotidyltransferase/poly(A) polymerase family.</text>
</comment>
<dbReference type="EMBL" id="VWRS01000011">
    <property type="protein sequence ID" value="KAA5821383.1"/>
    <property type="molecule type" value="Genomic_DNA"/>
</dbReference>
<organism evidence="4 7">
    <name type="scientific">Algibacter amylolyticus</name>
    <dbReference type="NCBI Taxonomy" id="1608400"/>
    <lineage>
        <taxon>Bacteria</taxon>
        <taxon>Pseudomonadati</taxon>
        <taxon>Bacteroidota</taxon>
        <taxon>Flavobacteriia</taxon>
        <taxon>Flavobacteriales</taxon>
        <taxon>Flavobacteriaceae</taxon>
        <taxon>Algibacter</taxon>
    </lineage>
</organism>
<accession>A0A5M7AV90</accession>
<dbReference type="OrthoDB" id="9805698at2"/>
<name>A0A5M7AV90_9FLAO</name>
<dbReference type="EMBL" id="VMBF01000011">
    <property type="protein sequence ID" value="TSJ72895.1"/>
    <property type="molecule type" value="Genomic_DNA"/>
</dbReference>
<dbReference type="InterPro" id="IPR043519">
    <property type="entry name" value="NT_sf"/>
</dbReference>
<dbReference type="RefSeq" id="WP_144117938.1">
    <property type="nucleotide sequence ID" value="NZ_JACHGE010000003.1"/>
</dbReference>
<protein>
    <recommendedName>
        <fullName evidence="3">Poly A polymerase head domain-containing protein</fullName>
    </recommendedName>
</protein>
<dbReference type="Gene3D" id="3.30.460.10">
    <property type="entry name" value="Beta Polymerase, domain 2"/>
    <property type="match status" value="1"/>
</dbReference>
<feature type="domain" description="Poly A polymerase head" evidence="3">
    <location>
        <begin position="42"/>
        <end position="120"/>
    </location>
</feature>
<keyword evidence="2" id="KW-0694">RNA-binding</keyword>
<keyword evidence="1 2" id="KW-0808">Transferase</keyword>
<reference evidence="4 7" key="1">
    <citation type="journal article" date="2015" name="Int. J. Syst. Evol. Microbiol.">
        <title>Algibacter amylolyticus sp. nov., isolated from intertidal sediment.</title>
        <authorList>
            <person name="Zhang D.C."/>
            <person name="Wu J."/>
            <person name="Neuner K."/>
            <person name="Yao J."/>
            <person name="Margesin R."/>
        </authorList>
    </citation>
    <scope>NUCLEOTIDE SEQUENCE [LARGE SCALE GENOMIC DNA]</scope>
    <source>
        <strain evidence="4 7">RU-4-M-4</strain>
    </source>
</reference>
<dbReference type="Pfam" id="PF01743">
    <property type="entry name" value="PolyA_pol"/>
    <property type="match status" value="1"/>
</dbReference>
<dbReference type="SUPFAM" id="SSF81301">
    <property type="entry name" value="Nucleotidyltransferase"/>
    <property type="match status" value="1"/>
</dbReference>
<gene>
    <name evidence="4" type="ORF">F2B50_16015</name>
    <name evidence="5" type="ORF">FPF71_16015</name>
</gene>